<reference evidence="1 2" key="1">
    <citation type="journal article" date="2015" name="BMC Genomics">
        <title>Insights from the genome of Ophiocordyceps polyrhachis-furcata to pathogenicity and host specificity in insect fungi.</title>
        <authorList>
            <person name="Wichadakul D."/>
            <person name="Kobmoo N."/>
            <person name="Ingsriswang S."/>
            <person name="Tangphatsornruang S."/>
            <person name="Chantasingh D."/>
            <person name="Luangsa-ard J.J."/>
            <person name="Eurwilaichitr L."/>
        </authorList>
    </citation>
    <scope>NUCLEOTIDE SEQUENCE [LARGE SCALE GENOMIC DNA]</scope>
    <source>
        <strain evidence="1 2">BCC 54312</strain>
    </source>
</reference>
<organism evidence="1 2">
    <name type="scientific">Ophiocordyceps polyrhachis-furcata BCC 54312</name>
    <dbReference type="NCBI Taxonomy" id="1330021"/>
    <lineage>
        <taxon>Eukaryota</taxon>
        <taxon>Fungi</taxon>
        <taxon>Dikarya</taxon>
        <taxon>Ascomycota</taxon>
        <taxon>Pezizomycotina</taxon>
        <taxon>Sordariomycetes</taxon>
        <taxon>Hypocreomycetidae</taxon>
        <taxon>Hypocreales</taxon>
        <taxon>Ophiocordycipitaceae</taxon>
        <taxon>Ophiocordyceps</taxon>
    </lineage>
</organism>
<evidence type="ECO:0000313" key="1">
    <source>
        <dbReference type="EMBL" id="RCI12820.1"/>
    </source>
</evidence>
<name>A0A367LEH6_9HYPO</name>
<sequence>VVVLPRHATGQSIKDPFRDLPSRPALSLALSLAPSSSSLLTPTIPLTDKLLYKSLDYLASLLNTWY</sequence>
<keyword evidence="2" id="KW-1185">Reference proteome</keyword>
<evidence type="ECO:0000313" key="2">
    <source>
        <dbReference type="Proteomes" id="UP000253664"/>
    </source>
</evidence>
<comment type="caution">
    <text evidence="1">The sequence shown here is derived from an EMBL/GenBank/DDBJ whole genome shotgun (WGS) entry which is preliminary data.</text>
</comment>
<feature type="non-terminal residue" evidence="1">
    <location>
        <position position="1"/>
    </location>
</feature>
<protein>
    <submittedName>
        <fullName evidence="1">Uncharacterized protein</fullName>
    </submittedName>
</protein>
<accession>A0A367LEH6</accession>
<proteinExistence type="predicted"/>
<dbReference type="AlphaFoldDB" id="A0A367LEH6"/>
<dbReference type="EMBL" id="LKCN02000007">
    <property type="protein sequence ID" value="RCI12820.1"/>
    <property type="molecule type" value="Genomic_DNA"/>
</dbReference>
<dbReference type="Proteomes" id="UP000253664">
    <property type="component" value="Unassembled WGS sequence"/>
</dbReference>
<gene>
    <name evidence="1" type="ORF">L249_0393</name>
</gene>